<comment type="similarity">
    <text evidence="1">Belongs to the neocarzinostatin family.</text>
</comment>
<dbReference type="GO" id="GO:0003677">
    <property type="term" value="F:DNA binding"/>
    <property type="evidence" value="ECO:0007669"/>
    <property type="project" value="UniProtKB-KW"/>
</dbReference>
<dbReference type="Proteomes" id="UP000432015">
    <property type="component" value="Unassembled WGS sequence"/>
</dbReference>
<comment type="caution">
    <text evidence="6">The sequence shown here is derived from an EMBL/GenBank/DDBJ whole genome shotgun (WGS) entry which is preliminary data.</text>
</comment>
<keyword evidence="4" id="KW-0238">DNA-binding</keyword>
<accession>A0A7K1L5N5</accession>
<gene>
    <name evidence="6" type="ORF">GNZ18_24500</name>
</gene>
<dbReference type="Gene3D" id="2.60.40.230">
    <property type="entry name" value="Neocarzinostatin-like"/>
    <property type="match status" value="1"/>
</dbReference>
<evidence type="ECO:0000256" key="5">
    <source>
        <dbReference type="ARBA" id="ARBA00023157"/>
    </source>
</evidence>
<dbReference type="AlphaFoldDB" id="A0A7K1L5N5"/>
<dbReference type="NCBIfam" id="NF040680">
    <property type="entry name" value="chromo_anti"/>
    <property type="match status" value="1"/>
</dbReference>
<dbReference type="InterPro" id="IPR027273">
    <property type="entry name" value="Neocarzinostatin-like"/>
</dbReference>
<name>A0A7K1L5N5_9ACTN</name>
<dbReference type="InterPro" id="IPR002186">
    <property type="entry name" value="Neocarzinostatin_fam"/>
</dbReference>
<evidence type="ECO:0000256" key="3">
    <source>
        <dbReference type="ARBA" id="ARBA00023022"/>
    </source>
</evidence>
<evidence type="ECO:0000313" key="7">
    <source>
        <dbReference type="Proteomes" id="UP000432015"/>
    </source>
</evidence>
<reference evidence="6 7" key="1">
    <citation type="submission" date="2019-11" db="EMBL/GenBank/DDBJ databases">
        <authorList>
            <person name="Cao P."/>
        </authorList>
    </citation>
    <scope>NUCLEOTIDE SEQUENCE [LARGE SCALE GENOMIC DNA]</scope>
    <source>
        <strain evidence="6 7">NEAU-AAG5</strain>
    </source>
</reference>
<dbReference type="SUPFAM" id="SSF49319">
    <property type="entry name" value="Actinoxanthin-like"/>
    <property type="match status" value="1"/>
</dbReference>
<protein>
    <recommendedName>
        <fullName evidence="8">Neocarzinostatin family protein</fullName>
    </recommendedName>
</protein>
<organism evidence="6 7">
    <name type="scientific">Actinomadura litoris</name>
    <dbReference type="NCBI Taxonomy" id="2678616"/>
    <lineage>
        <taxon>Bacteria</taxon>
        <taxon>Bacillati</taxon>
        <taxon>Actinomycetota</taxon>
        <taxon>Actinomycetes</taxon>
        <taxon>Streptosporangiales</taxon>
        <taxon>Thermomonosporaceae</taxon>
        <taxon>Actinomadura</taxon>
    </lineage>
</organism>
<dbReference type="PRINTS" id="PR01885">
    <property type="entry name" value="MACROMOMYCIN"/>
</dbReference>
<keyword evidence="5" id="KW-1015">Disulfide bond</keyword>
<evidence type="ECO:0000256" key="2">
    <source>
        <dbReference type="ARBA" id="ARBA00022529"/>
    </source>
</evidence>
<evidence type="ECO:0000256" key="4">
    <source>
        <dbReference type="ARBA" id="ARBA00023125"/>
    </source>
</evidence>
<keyword evidence="7" id="KW-1185">Reference proteome</keyword>
<keyword evidence="3" id="KW-0044">Antibiotic</keyword>
<keyword evidence="2" id="KW-0929">Antimicrobial</keyword>
<evidence type="ECO:0000313" key="6">
    <source>
        <dbReference type="EMBL" id="MUN39732.1"/>
    </source>
</evidence>
<dbReference type="EMBL" id="WOFH01000009">
    <property type="protein sequence ID" value="MUN39732.1"/>
    <property type="molecule type" value="Genomic_DNA"/>
</dbReference>
<evidence type="ECO:0008006" key="8">
    <source>
        <dbReference type="Google" id="ProtNLM"/>
    </source>
</evidence>
<evidence type="ECO:0000256" key="1">
    <source>
        <dbReference type="ARBA" id="ARBA00010648"/>
    </source>
</evidence>
<dbReference type="Pfam" id="PF00960">
    <property type="entry name" value="Neocarzinostat"/>
    <property type="match status" value="1"/>
</dbReference>
<dbReference type="GO" id="GO:0042742">
    <property type="term" value="P:defense response to bacterium"/>
    <property type="evidence" value="ECO:0007669"/>
    <property type="project" value="UniProtKB-KW"/>
</dbReference>
<sequence length="175" mass="18167">MVRSLSGYVASRIYFITVGDYLKSAGMEPNIVNSLLVRTGAATAAGLAVALAAPYPSLAAARGREVAVTVRPSTSLAETARVEVSGDGLDPEDTYYAQQCGAVEEGEPSCDQGNRVRITPDGNGAFRVALTVHRRFEAASGDRPRVAVDCAQVGCTVGVGDEDGEDAGSVPVSFR</sequence>
<proteinExistence type="inferred from homology"/>